<organism evidence="4 5">
    <name type="scientific">Fusarium denticulatum</name>
    <dbReference type="NCBI Taxonomy" id="48507"/>
    <lineage>
        <taxon>Eukaryota</taxon>
        <taxon>Fungi</taxon>
        <taxon>Dikarya</taxon>
        <taxon>Ascomycota</taxon>
        <taxon>Pezizomycotina</taxon>
        <taxon>Sordariomycetes</taxon>
        <taxon>Hypocreomycetidae</taxon>
        <taxon>Hypocreales</taxon>
        <taxon>Nectriaceae</taxon>
        <taxon>Fusarium</taxon>
        <taxon>Fusarium fujikuroi species complex</taxon>
    </lineage>
</organism>
<dbReference type="PROSITE" id="PS50297">
    <property type="entry name" value="ANK_REP_REGION"/>
    <property type="match status" value="2"/>
</dbReference>
<feature type="repeat" description="ANK" evidence="3">
    <location>
        <begin position="38"/>
        <end position="70"/>
    </location>
</feature>
<evidence type="ECO:0000256" key="1">
    <source>
        <dbReference type="ARBA" id="ARBA00022737"/>
    </source>
</evidence>
<dbReference type="Gene3D" id="1.25.40.20">
    <property type="entry name" value="Ankyrin repeat-containing domain"/>
    <property type="match status" value="3"/>
</dbReference>
<sequence>MKPGTSNSDLYDGIHIDRRRIVEALLRSGADPHVPGCKGDTALHLAAMLGDVETVQNLLDYGADIHTSNTYGDIPLVLAVRCGKGSIYMKLLERGALDVCGKNRRTALIEAASVGNLTLMEDLIRKGANVDHQEHYGYTALMHACRDNNAKVIELLLAANAQLGIESAWGETALTYAIRRCEEDSIKRLLRHSRNPAIRDQHSATVLISASWWHRSDIVSLILKDTECKITREQIDVAFSQSYDSERVGRLLIDRGADLSKVLPSPSRVRRSILNHNDAGFLKILSFGIDIENHYCGGDAPVHTAAARGTETMVQALIDQRFCLNRRAASGLLPLDYAMRREDKDTSIAELLRKHGAITEGERLVQLMRDRKK</sequence>
<proteinExistence type="predicted"/>
<name>A0A8H5XJ89_9HYPO</name>
<dbReference type="Proteomes" id="UP000562682">
    <property type="component" value="Unassembled WGS sequence"/>
</dbReference>
<dbReference type="InterPro" id="IPR036770">
    <property type="entry name" value="Ankyrin_rpt-contain_sf"/>
</dbReference>
<dbReference type="PRINTS" id="PR01415">
    <property type="entry name" value="ANKYRIN"/>
</dbReference>
<evidence type="ECO:0000256" key="2">
    <source>
        <dbReference type="ARBA" id="ARBA00023043"/>
    </source>
</evidence>
<dbReference type="InterPro" id="IPR002110">
    <property type="entry name" value="Ankyrin_rpt"/>
</dbReference>
<gene>
    <name evidence="4" type="ORF">FDENT_1114</name>
</gene>
<dbReference type="PROSITE" id="PS50088">
    <property type="entry name" value="ANK_REPEAT"/>
    <property type="match status" value="3"/>
</dbReference>
<feature type="repeat" description="ANK" evidence="3">
    <location>
        <begin position="136"/>
        <end position="168"/>
    </location>
</feature>
<dbReference type="SMART" id="SM00248">
    <property type="entry name" value="ANK"/>
    <property type="match status" value="8"/>
</dbReference>
<keyword evidence="2 3" id="KW-0040">ANK repeat</keyword>
<dbReference type="EMBL" id="JAAOAK010000020">
    <property type="protein sequence ID" value="KAF5694502.1"/>
    <property type="molecule type" value="Genomic_DNA"/>
</dbReference>
<evidence type="ECO:0000313" key="5">
    <source>
        <dbReference type="Proteomes" id="UP000562682"/>
    </source>
</evidence>
<protein>
    <submittedName>
        <fullName evidence="4">Ankyrin protein</fullName>
    </submittedName>
</protein>
<dbReference type="PANTHER" id="PTHR24198">
    <property type="entry name" value="ANKYRIN REPEAT AND PROTEIN KINASE DOMAIN-CONTAINING PROTEIN"/>
    <property type="match status" value="1"/>
</dbReference>
<dbReference type="SUPFAM" id="SSF48403">
    <property type="entry name" value="Ankyrin repeat"/>
    <property type="match status" value="2"/>
</dbReference>
<feature type="repeat" description="ANK" evidence="3">
    <location>
        <begin position="103"/>
        <end position="135"/>
    </location>
</feature>
<dbReference type="Pfam" id="PF12796">
    <property type="entry name" value="Ank_2"/>
    <property type="match status" value="1"/>
</dbReference>
<dbReference type="PANTHER" id="PTHR24198:SF165">
    <property type="entry name" value="ANKYRIN REPEAT-CONTAINING PROTEIN-RELATED"/>
    <property type="match status" value="1"/>
</dbReference>
<evidence type="ECO:0000256" key="3">
    <source>
        <dbReference type="PROSITE-ProRule" id="PRU00023"/>
    </source>
</evidence>
<reference evidence="4 5" key="1">
    <citation type="submission" date="2020-05" db="EMBL/GenBank/DDBJ databases">
        <title>Identification and distribution of gene clusters putatively required for synthesis of sphingolipid metabolism inhibitors in phylogenetically diverse species of the filamentous fungus Fusarium.</title>
        <authorList>
            <person name="Kim H.-S."/>
            <person name="Busman M."/>
            <person name="Brown D.W."/>
            <person name="Divon H."/>
            <person name="Uhlig S."/>
            <person name="Proctor R.H."/>
        </authorList>
    </citation>
    <scope>NUCLEOTIDE SEQUENCE [LARGE SCALE GENOMIC DNA]</scope>
    <source>
        <strain evidence="4 5">NRRL 25311</strain>
    </source>
</reference>
<keyword evidence="1" id="KW-0677">Repeat</keyword>
<comment type="caution">
    <text evidence="4">The sequence shown here is derived from an EMBL/GenBank/DDBJ whole genome shotgun (WGS) entry which is preliminary data.</text>
</comment>
<evidence type="ECO:0000313" key="4">
    <source>
        <dbReference type="EMBL" id="KAF5694502.1"/>
    </source>
</evidence>
<keyword evidence="5" id="KW-1185">Reference proteome</keyword>
<dbReference type="Pfam" id="PF13857">
    <property type="entry name" value="Ank_5"/>
    <property type="match status" value="1"/>
</dbReference>
<dbReference type="AlphaFoldDB" id="A0A8H5XJ89"/>
<accession>A0A8H5XJ89</accession>